<evidence type="ECO:0000313" key="2">
    <source>
        <dbReference type="EMBL" id="CAH1777757.1"/>
    </source>
</evidence>
<keyword evidence="3" id="KW-1185">Reference proteome</keyword>
<feature type="non-terminal residue" evidence="2">
    <location>
        <position position="1"/>
    </location>
</feature>
<dbReference type="Proteomes" id="UP000749559">
    <property type="component" value="Unassembled WGS sequence"/>
</dbReference>
<protein>
    <recommendedName>
        <fullName evidence="1">VWFD domain-containing protein</fullName>
    </recommendedName>
</protein>
<gene>
    <name evidence="2" type="ORF">OFUS_LOCUS4757</name>
</gene>
<evidence type="ECO:0000313" key="3">
    <source>
        <dbReference type="Proteomes" id="UP000749559"/>
    </source>
</evidence>
<dbReference type="OrthoDB" id="6236007at2759"/>
<feature type="non-terminal residue" evidence="2">
    <location>
        <position position="141"/>
    </location>
</feature>
<dbReference type="PROSITE" id="PS51233">
    <property type="entry name" value="VWFD"/>
    <property type="match status" value="1"/>
</dbReference>
<dbReference type="AlphaFoldDB" id="A0A8S4NC65"/>
<evidence type="ECO:0000259" key="1">
    <source>
        <dbReference type="PROSITE" id="PS51233"/>
    </source>
</evidence>
<accession>A0A8S4NC65</accession>
<sequence>GLCGNFDGEKDNDLRTRNDPLYISRANEKNHGVLMGNSWKTSLVATDLVKDDSINMDAPWRDLHNWRRAINKLELIKRHCQYADCGGEVGTHKWESCVADTYYASAEQECHILETNIFAKSSCSGGEFNCSAIVVEGRQTR</sequence>
<dbReference type="InterPro" id="IPR001846">
    <property type="entry name" value="VWF_type-D"/>
</dbReference>
<name>A0A8S4NC65_OWEFU</name>
<organism evidence="2 3">
    <name type="scientific">Owenia fusiformis</name>
    <name type="common">Polychaete worm</name>
    <dbReference type="NCBI Taxonomy" id="6347"/>
    <lineage>
        <taxon>Eukaryota</taxon>
        <taxon>Metazoa</taxon>
        <taxon>Spiralia</taxon>
        <taxon>Lophotrochozoa</taxon>
        <taxon>Annelida</taxon>
        <taxon>Polychaeta</taxon>
        <taxon>Sedentaria</taxon>
        <taxon>Canalipalpata</taxon>
        <taxon>Sabellida</taxon>
        <taxon>Oweniida</taxon>
        <taxon>Oweniidae</taxon>
        <taxon>Owenia</taxon>
    </lineage>
</organism>
<reference evidence="2" key="1">
    <citation type="submission" date="2022-03" db="EMBL/GenBank/DDBJ databases">
        <authorList>
            <person name="Martin C."/>
        </authorList>
    </citation>
    <scope>NUCLEOTIDE SEQUENCE</scope>
</reference>
<proteinExistence type="predicted"/>
<comment type="caution">
    <text evidence="2">The sequence shown here is derived from an EMBL/GenBank/DDBJ whole genome shotgun (WGS) entry which is preliminary data.</text>
</comment>
<feature type="domain" description="VWFD" evidence="1">
    <location>
        <begin position="1"/>
        <end position="47"/>
    </location>
</feature>
<dbReference type="EMBL" id="CAIIXF020000002">
    <property type="protein sequence ID" value="CAH1777757.1"/>
    <property type="molecule type" value="Genomic_DNA"/>
</dbReference>